<dbReference type="Gene3D" id="3.40.220.10">
    <property type="entry name" value="Leucine Aminopeptidase, subunit E, domain 1"/>
    <property type="match status" value="1"/>
</dbReference>
<dbReference type="NCBIfam" id="TIGR02452">
    <property type="entry name" value="TIGR02452 family protein"/>
    <property type="match status" value="1"/>
</dbReference>
<dbReference type="PANTHER" id="PTHR35596:SF1">
    <property type="entry name" value="MICROBIAL-TYPE PARG CATALYTIC DOMAIN-CONTAINING PROTEIN"/>
    <property type="match status" value="1"/>
</dbReference>
<dbReference type="Pfam" id="PF10021">
    <property type="entry name" value="PARG_cat_microb"/>
    <property type="match status" value="1"/>
</dbReference>
<dbReference type="OrthoDB" id="9985428at2759"/>
<sequence length="324" mass="35478">RRQEIGQETVRIIEELNGVYPSPSGVAGETVAIPQAWLALADEQDAVIDHHDATELQPATMDPSADEDAAVMPTIQVADTDCLAEALRLQDLGYNPVVLNMSSKTNPGGGFRTGAGAQEENLFRRTNLFRFLEGRKRQLYPIPDRGGHYIRKAVVFRDTEQNNYAFLPQPRTMAFVAVPALKRPSLQTDESGRLALGAQDRELTRDKVRAILNIGLKHGHDAIVLSALGCGAYGNPPADVAAAFHDVITREYCPSAEVATDEAAPPEGASDPRRRSKPWLGYRHISFAIFDDKNAFGRHNPDGNLRPFQARFGSVCARASSRHA</sequence>
<evidence type="ECO:0000259" key="1">
    <source>
        <dbReference type="Pfam" id="PF10021"/>
    </source>
</evidence>
<feature type="domain" description="Microbial-type PARG catalytic" evidence="1">
    <location>
        <begin position="50"/>
        <end position="143"/>
    </location>
</feature>
<dbReference type="SUPFAM" id="SSF52949">
    <property type="entry name" value="Macro domain-like"/>
    <property type="match status" value="1"/>
</dbReference>
<protein>
    <recommendedName>
        <fullName evidence="1">Microbial-type PARG catalytic domain-containing protein</fullName>
    </recommendedName>
</protein>
<dbReference type="Proteomes" id="UP000278143">
    <property type="component" value="Unassembled WGS sequence"/>
</dbReference>
<dbReference type="InterPro" id="IPR019261">
    <property type="entry name" value="PARG_cat_microbial"/>
</dbReference>
<organism evidence="2 3">
    <name type="scientific">Syncephalis pseudoplumigaleata</name>
    <dbReference type="NCBI Taxonomy" id="1712513"/>
    <lineage>
        <taxon>Eukaryota</taxon>
        <taxon>Fungi</taxon>
        <taxon>Fungi incertae sedis</taxon>
        <taxon>Zoopagomycota</taxon>
        <taxon>Zoopagomycotina</taxon>
        <taxon>Zoopagomycetes</taxon>
        <taxon>Zoopagales</taxon>
        <taxon>Piptocephalidaceae</taxon>
        <taxon>Syncephalis</taxon>
    </lineage>
</organism>
<gene>
    <name evidence="2" type="ORF">SYNPS1DRAFT_30607</name>
</gene>
<evidence type="ECO:0000313" key="2">
    <source>
        <dbReference type="EMBL" id="RKP23637.1"/>
    </source>
</evidence>
<dbReference type="EMBL" id="KZ990805">
    <property type="protein sequence ID" value="RKP23637.1"/>
    <property type="molecule type" value="Genomic_DNA"/>
</dbReference>
<keyword evidence="3" id="KW-1185">Reference proteome</keyword>
<reference evidence="3" key="1">
    <citation type="journal article" date="2018" name="Nat. Microbiol.">
        <title>Leveraging single-cell genomics to expand the fungal tree of life.</title>
        <authorList>
            <person name="Ahrendt S.R."/>
            <person name="Quandt C.A."/>
            <person name="Ciobanu D."/>
            <person name="Clum A."/>
            <person name="Salamov A."/>
            <person name="Andreopoulos B."/>
            <person name="Cheng J.F."/>
            <person name="Woyke T."/>
            <person name="Pelin A."/>
            <person name="Henrissat B."/>
            <person name="Reynolds N.K."/>
            <person name="Benny G.L."/>
            <person name="Smith M.E."/>
            <person name="James T.Y."/>
            <person name="Grigoriev I.V."/>
        </authorList>
    </citation>
    <scope>NUCLEOTIDE SEQUENCE [LARGE SCALE GENOMIC DNA]</scope>
    <source>
        <strain evidence="3">Benny S71-1</strain>
    </source>
</reference>
<dbReference type="PANTHER" id="PTHR35596">
    <property type="entry name" value="DUF2263 DOMAIN-CONTAINING PROTEIN"/>
    <property type="match status" value="1"/>
</dbReference>
<proteinExistence type="predicted"/>
<feature type="non-terminal residue" evidence="2">
    <location>
        <position position="1"/>
    </location>
</feature>
<evidence type="ECO:0000313" key="3">
    <source>
        <dbReference type="Proteomes" id="UP000278143"/>
    </source>
</evidence>
<dbReference type="AlphaFoldDB" id="A0A4P9YUJ5"/>
<dbReference type="InterPro" id="IPR043472">
    <property type="entry name" value="Macro_dom-like"/>
</dbReference>
<accession>A0A4P9YUJ5</accession>
<dbReference type="InterPro" id="IPR012664">
    <property type="entry name" value="CHP02452"/>
</dbReference>
<name>A0A4P9YUJ5_9FUNG</name>